<dbReference type="EMBL" id="GBRH01206790">
    <property type="protein sequence ID" value="JAD91105.1"/>
    <property type="molecule type" value="Transcribed_RNA"/>
</dbReference>
<dbReference type="AlphaFoldDB" id="A0A0A9DZN1"/>
<sequence>MLPLEDPLGSYRVRSIPMPLLRGQRSQEMQLTQRMSLPVSTCT</sequence>
<name>A0A0A9DZN1_ARUDO</name>
<accession>A0A0A9DZN1</accession>
<organism evidence="1">
    <name type="scientific">Arundo donax</name>
    <name type="common">Giant reed</name>
    <name type="synonym">Donax arundinaceus</name>
    <dbReference type="NCBI Taxonomy" id="35708"/>
    <lineage>
        <taxon>Eukaryota</taxon>
        <taxon>Viridiplantae</taxon>
        <taxon>Streptophyta</taxon>
        <taxon>Embryophyta</taxon>
        <taxon>Tracheophyta</taxon>
        <taxon>Spermatophyta</taxon>
        <taxon>Magnoliopsida</taxon>
        <taxon>Liliopsida</taxon>
        <taxon>Poales</taxon>
        <taxon>Poaceae</taxon>
        <taxon>PACMAD clade</taxon>
        <taxon>Arundinoideae</taxon>
        <taxon>Arundineae</taxon>
        <taxon>Arundo</taxon>
    </lineage>
</organism>
<reference evidence="1" key="2">
    <citation type="journal article" date="2015" name="Data Brief">
        <title>Shoot transcriptome of the giant reed, Arundo donax.</title>
        <authorList>
            <person name="Barrero R.A."/>
            <person name="Guerrero F.D."/>
            <person name="Moolhuijzen P."/>
            <person name="Goolsby J.A."/>
            <person name="Tidwell J."/>
            <person name="Bellgard S.E."/>
            <person name="Bellgard M.I."/>
        </authorList>
    </citation>
    <scope>NUCLEOTIDE SEQUENCE</scope>
    <source>
        <tissue evidence="1">Shoot tissue taken approximately 20 cm above the soil surface</tissue>
    </source>
</reference>
<reference evidence="1" key="1">
    <citation type="submission" date="2014-09" db="EMBL/GenBank/DDBJ databases">
        <authorList>
            <person name="Magalhaes I.L.F."/>
            <person name="Oliveira U."/>
            <person name="Santos F.R."/>
            <person name="Vidigal T.H.D.A."/>
            <person name="Brescovit A.D."/>
            <person name="Santos A.J."/>
        </authorList>
    </citation>
    <scope>NUCLEOTIDE SEQUENCE</scope>
    <source>
        <tissue evidence="1">Shoot tissue taken approximately 20 cm above the soil surface</tissue>
    </source>
</reference>
<proteinExistence type="predicted"/>
<evidence type="ECO:0000313" key="1">
    <source>
        <dbReference type="EMBL" id="JAD91105.1"/>
    </source>
</evidence>
<protein>
    <submittedName>
        <fullName evidence="1">Uncharacterized protein</fullName>
    </submittedName>
</protein>